<reference evidence="1" key="2">
    <citation type="submission" date="2020-09" db="EMBL/GenBank/DDBJ databases">
        <authorList>
            <person name="Sun Q."/>
            <person name="Ohkuma M."/>
        </authorList>
    </citation>
    <scope>NUCLEOTIDE SEQUENCE</scope>
    <source>
        <strain evidence="1">JCM 4234</strain>
    </source>
</reference>
<protein>
    <submittedName>
        <fullName evidence="1">Uncharacterized protein</fullName>
    </submittedName>
</protein>
<dbReference type="AlphaFoldDB" id="A0A918GVA4"/>
<organism evidence="1 2">
    <name type="scientific">Streptomyces griseoviridis</name>
    <dbReference type="NCBI Taxonomy" id="45398"/>
    <lineage>
        <taxon>Bacteria</taxon>
        <taxon>Bacillati</taxon>
        <taxon>Actinomycetota</taxon>
        <taxon>Actinomycetes</taxon>
        <taxon>Kitasatosporales</taxon>
        <taxon>Streptomycetaceae</taxon>
        <taxon>Streptomyces</taxon>
    </lineage>
</organism>
<dbReference type="Proteomes" id="UP000653493">
    <property type="component" value="Unassembled WGS sequence"/>
</dbReference>
<evidence type="ECO:0000313" key="1">
    <source>
        <dbReference type="EMBL" id="GGS63452.1"/>
    </source>
</evidence>
<dbReference type="EMBL" id="BMSL01000028">
    <property type="protein sequence ID" value="GGS63452.1"/>
    <property type="molecule type" value="Genomic_DNA"/>
</dbReference>
<name>A0A918GVA4_STRGD</name>
<sequence>MHVEQEPGLRQAVEAVASLPERWTSVAEHTARGLWRLPRAADAVTQALTAAGPAGRDRGWVMVRSRVAEEIASGRDWTREAALWLAAGAADWAESARLTGDLAWRARSEGRSALVFLSGAQVAGNDPCAPYGRALWHCYLTTLRYDFRCGDIEEFFTGVPDDGEGLDPYVAAMRAFALLGRSRASGLPLLETALARGAHDEKVVHALLHGLWLGEDLPGQPERMLELLDAPAFAGGLGAEALLRKASALRRLRRFDEALAAVRSAIDGLGPLEVVVHTDCVRERALILLERDHHRRR</sequence>
<reference evidence="1" key="1">
    <citation type="journal article" date="2014" name="Int. J. Syst. Evol. Microbiol.">
        <title>Complete genome sequence of Corynebacterium casei LMG S-19264T (=DSM 44701T), isolated from a smear-ripened cheese.</title>
        <authorList>
            <consortium name="US DOE Joint Genome Institute (JGI-PGF)"/>
            <person name="Walter F."/>
            <person name="Albersmeier A."/>
            <person name="Kalinowski J."/>
            <person name="Ruckert C."/>
        </authorList>
    </citation>
    <scope>NUCLEOTIDE SEQUENCE</scope>
    <source>
        <strain evidence="1">JCM 4234</strain>
    </source>
</reference>
<comment type="caution">
    <text evidence="1">The sequence shown here is derived from an EMBL/GenBank/DDBJ whole genome shotgun (WGS) entry which is preliminary data.</text>
</comment>
<accession>A0A918GVA4</accession>
<keyword evidence="2" id="KW-1185">Reference proteome</keyword>
<gene>
    <name evidence="1" type="ORF">GCM10010238_60770</name>
</gene>
<evidence type="ECO:0000313" key="2">
    <source>
        <dbReference type="Proteomes" id="UP000653493"/>
    </source>
</evidence>
<proteinExistence type="predicted"/>